<protein>
    <submittedName>
        <fullName evidence="2">Uncharacterized protein</fullName>
    </submittedName>
</protein>
<feature type="signal peptide" evidence="1">
    <location>
        <begin position="1"/>
        <end position="22"/>
    </location>
</feature>
<evidence type="ECO:0000256" key="1">
    <source>
        <dbReference type="SAM" id="SignalP"/>
    </source>
</evidence>
<dbReference type="AlphaFoldDB" id="A0A6H2DK61"/>
<dbReference type="Proteomes" id="UP000501600">
    <property type="component" value="Chromosome"/>
</dbReference>
<dbReference type="EMBL" id="CP051217">
    <property type="protein sequence ID" value="QJB68046.1"/>
    <property type="molecule type" value="Genomic_DNA"/>
</dbReference>
<evidence type="ECO:0000313" key="2">
    <source>
        <dbReference type="EMBL" id="QJB68046.1"/>
    </source>
</evidence>
<evidence type="ECO:0000313" key="3">
    <source>
        <dbReference type="Proteomes" id="UP000501600"/>
    </source>
</evidence>
<dbReference type="RefSeq" id="WP_168817789.1">
    <property type="nucleotide sequence ID" value="NZ_CP051217.1"/>
</dbReference>
<proteinExistence type="predicted"/>
<accession>A0A6H2DK61</accession>
<sequence length="184" mass="20656">MTNSKKLCFAIAMGSLPIPVFAQHNSSPPMEDYEDVGQGAGMEWHYQIKDGVPNLEFGVKETGHRLDRLWEFSCSKMEGEHGTISNTIFAKPPEIQPDDQFGFSVRIDKGKSVGLVANRGPFQVQGYDTYFPQFEITDKHDLWDLLRHGKRAYINLNGNKFSIHLDGSAKAIGTFINSCRTKSN</sequence>
<feature type="chain" id="PRO_5026117695" evidence="1">
    <location>
        <begin position="23"/>
        <end position="184"/>
    </location>
</feature>
<reference evidence="2 3" key="1">
    <citation type="submission" date="2020-04" db="EMBL/GenBank/DDBJ databases">
        <title>Genome sequence for Sphingorhabdus sp. strain M1.</title>
        <authorList>
            <person name="Park S.-J."/>
        </authorList>
    </citation>
    <scope>NUCLEOTIDE SEQUENCE [LARGE SCALE GENOMIC DNA]</scope>
    <source>
        <strain evidence="2 3">JK6</strain>
    </source>
</reference>
<keyword evidence="1" id="KW-0732">Signal</keyword>
<gene>
    <name evidence="2" type="ORF">HF685_00925</name>
</gene>
<keyword evidence="3" id="KW-1185">Reference proteome</keyword>
<name>A0A6H2DK61_9SPHN</name>
<organism evidence="2 3">
    <name type="scientific">Parasphingorhabdus halotolerans</name>
    <dbReference type="NCBI Taxonomy" id="2725558"/>
    <lineage>
        <taxon>Bacteria</taxon>
        <taxon>Pseudomonadati</taxon>
        <taxon>Pseudomonadota</taxon>
        <taxon>Alphaproteobacteria</taxon>
        <taxon>Sphingomonadales</taxon>
        <taxon>Sphingomonadaceae</taxon>
        <taxon>Parasphingorhabdus</taxon>
    </lineage>
</organism>
<dbReference type="KEGG" id="phao:HF685_00925"/>